<protein>
    <submittedName>
        <fullName evidence="2">Uncharacterized protein</fullName>
    </submittedName>
</protein>
<evidence type="ECO:0000313" key="3">
    <source>
        <dbReference type="Proteomes" id="UP000271974"/>
    </source>
</evidence>
<feature type="non-terminal residue" evidence="2">
    <location>
        <position position="103"/>
    </location>
</feature>
<proteinExistence type="predicted"/>
<feature type="non-terminal residue" evidence="2">
    <location>
        <position position="1"/>
    </location>
</feature>
<sequence length="103" mass="11359">DLHSESNYTVASKAFTTRDGVSVGDSGIGKDMSETSSHVYGGSDSLYEQGRPSLSPIKSQTNLHADCKKEPDWKDFFESEKVQEKRKTVGFSRKDLVQGEAQV</sequence>
<organism evidence="2 3">
    <name type="scientific">Elysia chlorotica</name>
    <name type="common">Eastern emerald elysia</name>
    <name type="synonym">Sea slug</name>
    <dbReference type="NCBI Taxonomy" id="188477"/>
    <lineage>
        <taxon>Eukaryota</taxon>
        <taxon>Metazoa</taxon>
        <taxon>Spiralia</taxon>
        <taxon>Lophotrochozoa</taxon>
        <taxon>Mollusca</taxon>
        <taxon>Gastropoda</taxon>
        <taxon>Heterobranchia</taxon>
        <taxon>Euthyneura</taxon>
        <taxon>Panpulmonata</taxon>
        <taxon>Sacoglossa</taxon>
        <taxon>Placobranchoidea</taxon>
        <taxon>Plakobranchidae</taxon>
        <taxon>Elysia</taxon>
    </lineage>
</organism>
<dbReference type="AlphaFoldDB" id="A0A3S1A0B5"/>
<name>A0A3S1A0B5_ELYCH</name>
<reference evidence="2 3" key="1">
    <citation type="submission" date="2019-01" db="EMBL/GenBank/DDBJ databases">
        <title>A draft genome assembly of the solar-powered sea slug Elysia chlorotica.</title>
        <authorList>
            <person name="Cai H."/>
            <person name="Li Q."/>
            <person name="Fang X."/>
            <person name="Li J."/>
            <person name="Curtis N.E."/>
            <person name="Altenburger A."/>
            <person name="Shibata T."/>
            <person name="Feng M."/>
            <person name="Maeda T."/>
            <person name="Schwartz J.A."/>
            <person name="Shigenobu S."/>
            <person name="Lundholm N."/>
            <person name="Nishiyama T."/>
            <person name="Yang H."/>
            <person name="Hasebe M."/>
            <person name="Li S."/>
            <person name="Pierce S.K."/>
            <person name="Wang J."/>
        </authorList>
    </citation>
    <scope>NUCLEOTIDE SEQUENCE [LARGE SCALE GENOMIC DNA]</scope>
    <source>
        <strain evidence="2">EC2010</strain>
        <tissue evidence="2">Whole organism of an adult</tissue>
    </source>
</reference>
<dbReference type="OrthoDB" id="6148979at2759"/>
<feature type="region of interest" description="Disordered" evidence="1">
    <location>
        <begin position="20"/>
        <end position="65"/>
    </location>
</feature>
<dbReference type="EMBL" id="RQTK01000017">
    <property type="protein sequence ID" value="RUS91188.1"/>
    <property type="molecule type" value="Genomic_DNA"/>
</dbReference>
<evidence type="ECO:0000313" key="2">
    <source>
        <dbReference type="EMBL" id="RUS91188.1"/>
    </source>
</evidence>
<keyword evidence="3" id="KW-1185">Reference proteome</keyword>
<dbReference type="Proteomes" id="UP000271974">
    <property type="component" value="Unassembled WGS sequence"/>
</dbReference>
<accession>A0A3S1A0B5</accession>
<evidence type="ECO:0000256" key="1">
    <source>
        <dbReference type="SAM" id="MobiDB-lite"/>
    </source>
</evidence>
<gene>
    <name evidence="2" type="ORF">EGW08_001101</name>
</gene>
<comment type="caution">
    <text evidence="2">The sequence shown here is derived from an EMBL/GenBank/DDBJ whole genome shotgun (WGS) entry which is preliminary data.</text>
</comment>